<keyword evidence="1" id="KW-0805">Transcription regulation</keyword>
<dbReference type="RefSeq" id="WP_124150839.1">
    <property type="nucleotide sequence ID" value="NZ_RQIS01000006.1"/>
</dbReference>
<dbReference type="SUPFAM" id="SSF46785">
    <property type="entry name" value="Winged helix' DNA-binding domain"/>
    <property type="match status" value="1"/>
</dbReference>
<dbReference type="InterPro" id="IPR036388">
    <property type="entry name" value="WH-like_DNA-bd_sf"/>
</dbReference>
<evidence type="ECO:0000259" key="4">
    <source>
        <dbReference type="PROSITE" id="PS50987"/>
    </source>
</evidence>
<dbReference type="InterPro" id="IPR036390">
    <property type="entry name" value="WH_DNA-bd_sf"/>
</dbReference>
<dbReference type="CDD" id="cd00090">
    <property type="entry name" value="HTH_ARSR"/>
    <property type="match status" value="1"/>
</dbReference>
<evidence type="ECO:0000313" key="6">
    <source>
        <dbReference type="Proteomes" id="UP000272778"/>
    </source>
</evidence>
<dbReference type="AlphaFoldDB" id="A0A3N6PX85"/>
<keyword evidence="6" id="KW-1185">Reference proteome</keyword>
<evidence type="ECO:0000256" key="1">
    <source>
        <dbReference type="ARBA" id="ARBA00023015"/>
    </source>
</evidence>
<dbReference type="GO" id="GO:0003677">
    <property type="term" value="F:DNA binding"/>
    <property type="evidence" value="ECO:0007669"/>
    <property type="project" value="UniProtKB-KW"/>
</dbReference>
<organism evidence="5 6">
    <name type="scientific">Paraburkholderia dinghuensis</name>
    <dbReference type="NCBI Taxonomy" id="2305225"/>
    <lineage>
        <taxon>Bacteria</taxon>
        <taxon>Pseudomonadati</taxon>
        <taxon>Pseudomonadota</taxon>
        <taxon>Betaproteobacteria</taxon>
        <taxon>Burkholderiales</taxon>
        <taxon>Burkholderiaceae</taxon>
        <taxon>Paraburkholderia</taxon>
    </lineage>
</organism>
<sequence length="138" mass="15334">MRTTPEDFEVLKKHTGEAAELMRLLGNANRLQLLCQIAQGERSVGQLEEQLDIKQPALSQQLAELRKAGLVQTRRESRSILYSLGEGRIRPLLEMLLVTFDVRTAPVAESRDNTGTSTNTPENAYVRAGDAARFARLG</sequence>
<feature type="domain" description="HTH arsR-type" evidence="4">
    <location>
        <begin position="10"/>
        <end position="104"/>
    </location>
</feature>
<dbReference type="Pfam" id="PF01022">
    <property type="entry name" value="HTH_5"/>
    <property type="match status" value="1"/>
</dbReference>
<evidence type="ECO:0000313" key="5">
    <source>
        <dbReference type="EMBL" id="RQH06950.1"/>
    </source>
</evidence>
<keyword evidence="3" id="KW-0804">Transcription</keyword>
<dbReference type="PRINTS" id="PR00778">
    <property type="entry name" value="HTHARSR"/>
</dbReference>
<protein>
    <submittedName>
        <fullName evidence="5">Transcriptional regulator</fullName>
    </submittedName>
</protein>
<dbReference type="SMART" id="SM00418">
    <property type="entry name" value="HTH_ARSR"/>
    <property type="match status" value="1"/>
</dbReference>
<gene>
    <name evidence="5" type="ORF">D1Y85_09685</name>
</gene>
<dbReference type="PANTHER" id="PTHR43132">
    <property type="entry name" value="ARSENICAL RESISTANCE OPERON REPRESSOR ARSR-RELATED"/>
    <property type="match status" value="1"/>
</dbReference>
<dbReference type="Proteomes" id="UP000272778">
    <property type="component" value="Unassembled WGS sequence"/>
</dbReference>
<dbReference type="NCBIfam" id="NF033788">
    <property type="entry name" value="HTH_metalloreg"/>
    <property type="match status" value="1"/>
</dbReference>
<evidence type="ECO:0000256" key="3">
    <source>
        <dbReference type="ARBA" id="ARBA00023163"/>
    </source>
</evidence>
<dbReference type="OrthoDB" id="5296924at2"/>
<dbReference type="InterPro" id="IPR051011">
    <property type="entry name" value="Metal_resp_trans_reg"/>
</dbReference>
<reference evidence="5 6" key="1">
    <citation type="submission" date="2018-11" db="EMBL/GenBank/DDBJ databases">
        <title>Paraburkholderia sp. DHOA04, isolated from soil.</title>
        <authorList>
            <person name="Gao Z.-H."/>
            <person name="Qiu L.-H."/>
            <person name="Fu J.-C."/>
        </authorList>
    </citation>
    <scope>NUCLEOTIDE SEQUENCE [LARGE SCALE GENOMIC DNA]</scope>
    <source>
        <strain evidence="5 6">DHOA04</strain>
    </source>
</reference>
<proteinExistence type="predicted"/>
<dbReference type="PROSITE" id="PS50987">
    <property type="entry name" value="HTH_ARSR_2"/>
    <property type="match status" value="1"/>
</dbReference>
<dbReference type="InterPro" id="IPR001845">
    <property type="entry name" value="HTH_ArsR_DNA-bd_dom"/>
</dbReference>
<dbReference type="PANTHER" id="PTHR43132:SF8">
    <property type="entry name" value="HTH-TYPE TRANSCRIPTIONAL REGULATOR KMTR"/>
    <property type="match status" value="1"/>
</dbReference>
<dbReference type="InterPro" id="IPR011991">
    <property type="entry name" value="ArsR-like_HTH"/>
</dbReference>
<name>A0A3N6PX85_9BURK</name>
<comment type="caution">
    <text evidence="5">The sequence shown here is derived from an EMBL/GenBank/DDBJ whole genome shotgun (WGS) entry which is preliminary data.</text>
</comment>
<dbReference type="EMBL" id="RQIS01000006">
    <property type="protein sequence ID" value="RQH06950.1"/>
    <property type="molecule type" value="Genomic_DNA"/>
</dbReference>
<accession>A0A3N6PX85</accession>
<dbReference type="Gene3D" id="1.10.10.10">
    <property type="entry name" value="Winged helix-like DNA-binding domain superfamily/Winged helix DNA-binding domain"/>
    <property type="match status" value="1"/>
</dbReference>
<evidence type="ECO:0000256" key="2">
    <source>
        <dbReference type="ARBA" id="ARBA00023125"/>
    </source>
</evidence>
<keyword evidence="2" id="KW-0238">DNA-binding</keyword>
<dbReference type="GO" id="GO:0003700">
    <property type="term" value="F:DNA-binding transcription factor activity"/>
    <property type="evidence" value="ECO:0007669"/>
    <property type="project" value="InterPro"/>
</dbReference>